<keyword evidence="1 2" id="KW-0103">Bromodomain</keyword>
<dbReference type="SUPFAM" id="SSF47370">
    <property type="entry name" value="Bromodomain"/>
    <property type="match status" value="1"/>
</dbReference>
<evidence type="ECO:0000259" key="3">
    <source>
        <dbReference type="PROSITE" id="PS50014"/>
    </source>
</evidence>
<protein>
    <recommendedName>
        <fullName evidence="3">Bromo domain-containing protein</fullName>
    </recommendedName>
</protein>
<dbReference type="AlphaFoldDB" id="A0A8W7PEP4"/>
<reference evidence="4" key="1">
    <citation type="submission" date="2022-08" db="UniProtKB">
        <authorList>
            <consortium name="EnsemblMetazoa"/>
        </authorList>
    </citation>
    <scope>IDENTIFICATION</scope>
</reference>
<dbReference type="Gene3D" id="1.20.920.10">
    <property type="entry name" value="Bromodomain-like"/>
    <property type="match status" value="1"/>
</dbReference>
<dbReference type="EnsemblMetazoa" id="ACOM030501-RA">
    <property type="protein sequence ID" value="ACOM030501-PA.1"/>
    <property type="gene ID" value="ACOM030501"/>
</dbReference>
<dbReference type="Proteomes" id="UP000075882">
    <property type="component" value="Unassembled WGS sequence"/>
</dbReference>
<organism evidence="4">
    <name type="scientific">Anopheles coluzzii</name>
    <name type="common">African malaria mosquito</name>
    <dbReference type="NCBI Taxonomy" id="1518534"/>
    <lineage>
        <taxon>Eukaryota</taxon>
        <taxon>Metazoa</taxon>
        <taxon>Ecdysozoa</taxon>
        <taxon>Arthropoda</taxon>
        <taxon>Hexapoda</taxon>
        <taxon>Insecta</taxon>
        <taxon>Pterygota</taxon>
        <taxon>Neoptera</taxon>
        <taxon>Endopterygota</taxon>
        <taxon>Diptera</taxon>
        <taxon>Nematocera</taxon>
        <taxon>Culicoidea</taxon>
        <taxon>Culicidae</taxon>
        <taxon>Anophelinae</taxon>
        <taxon>Anopheles</taxon>
    </lineage>
</organism>
<evidence type="ECO:0000256" key="1">
    <source>
        <dbReference type="ARBA" id="ARBA00023117"/>
    </source>
</evidence>
<proteinExistence type="predicted"/>
<accession>A0A8W7PEP4</accession>
<evidence type="ECO:0000256" key="2">
    <source>
        <dbReference type="PROSITE-ProRule" id="PRU00035"/>
    </source>
</evidence>
<sequence>CPERFGRVQIFRGKEIRYIHKVSSAVQYPSEGKKMNSNFIDQARSCVYQERSQMQMFPVPPPSIPQQPVHRHSHSRMKQYPSVPLLMVRAPTPPMWVYGVPRPLEQMHCHFSYSSGIAMSSSQSNHVQAAIGQSPSSSVTSTFEFKVSSVIASNPSEAMKSALVPERVTMTKAPETTSASCSLGKTTSTPDQFLEQFHELVKTALDGCKKAEALVTCHQKRPCFKKIDSLCARLKQDLVKTDNVMSNINSQGLAWAVKDFIFVFTRIMNAWIIIKGYVHSKPEGLTSIQRELCPNFLEAFGRWHETTHELIQSLIKSFTNLNKLAKQQRGGCNIFSKVEDFKDDANQGSNEALDDIEEAAESTLNLSDGAYIRAGIYPNVTCPPPGFADNSPPPPFAGYKKQQQTKTPLVGDHGQTTDSAFASAASAVGFNRPEYNADPGAATSNVQRSECMTSSADRQFMENFHRKTSLECIDWVLDEVRAIEEGQYFYSINFAKNYFPDFHLIGSNMIDLRTVYRKHDAGRYAMTVELLDDLHQIVDTCKQYANASTAFDLWNPNEPIQQDLCSDIQRKEMENFPKMQTFIAKMERLFAAIRKERPME</sequence>
<dbReference type="PROSITE" id="PS50014">
    <property type="entry name" value="BROMODOMAIN_2"/>
    <property type="match status" value="1"/>
</dbReference>
<evidence type="ECO:0000313" key="4">
    <source>
        <dbReference type="EnsemblMetazoa" id="ACOM030501-PA.1"/>
    </source>
</evidence>
<name>A0A8W7PEP4_ANOCL</name>
<dbReference type="InterPro" id="IPR001487">
    <property type="entry name" value="Bromodomain"/>
</dbReference>
<dbReference type="VEuPathDB" id="VectorBase:ACON2_035164"/>
<dbReference type="InterPro" id="IPR036427">
    <property type="entry name" value="Bromodomain-like_sf"/>
</dbReference>
<feature type="domain" description="Bromo" evidence="3">
    <location>
        <begin position="481"/>
        <end position="552"/>
    </location>
</feature>